<protein>
    <submittedName>
        <fullName evidence="1">Uncharacterized protein</fullName>
    </submittedName>
</protein>
<name>A0ACB8X7A5_9TELE</name>
<comment type="caution">
    <text evidence="1">The sequence shown here is derived from an EMBL/GenBank/DDBJ whole genome shotgun (WGS) entry which is preliminary data.</text>
</comment>
<evidence type="ECO:0000313" key="1">
    <source>
        <dbReference type="EMBL" id="KAI3375932.1"/>
    </source>
</evidence>
<dbReference type="Proteomes" id="UP000831701">
    <property type="component" value="Chromosome 2"/>
</dbReference>
<dbReference type="EMBL" id="CM041532">
    <property type="protein sequence ID" value="KAI3375932.1"/>
    <property type="molecule type" value="Genomic_DNA"/>
</dbReference>
<proteinExistence type="predicted"/>
<reference evidence="1" key="1">
    <citation type="submission" date="2022-04" db="EMBL/GenBank/DDBJ databases">
        <title>Jade perch genome.</title>
        <authorList>
            <person name="Chao B."/>
        </authorList>
    </citation>
    <scope>NUCLEOTIDE SEQUENCE</scope>
    <source>
        <strain evidence="1">CB-2022</strain>
    </source>
</reference>
<evidence type="ECO:0000313" key="2">
    <source>
        <dbReference type="Proteomes" id="UP000831701"/>
    </source>
</evidence>
<keyword evidence="2" id="KW-1185">Reference proteome</keyword>
<sequence length="249" mass="28221">MAWLNSVGRKAAVPHRLQLTLRNDLGPTPFEHHFKSIVQQAVLDKSGEPNAYFCPNFIPKLLRYFLPQAVLWSGLLLGDLGRHGKGPLYAKVSQRYQGLAQKTTQNYTRDNMTQGIMEKSQWDLKKVRFQQKRLTRLDNFVYAYKVMHDALLREYQDSLKTKTKDMPSLTSQSKHILCEEHGKPSAARMPDKVKKLSVELSQSMEICVWKADLEGRQQPLLLMDGVVNAANENLQHYGGLALALSKAGG</sequence>
<accession>A0ACB8X7A5</accession>
<organism evidence="1 2">
    <name type="scientific">Scortum barcoo</name>
    <name type="common">barcoo grunter</name>
    <dbReference type="NCBI Taxonomy" id="214431"/>
    <lineage>
        <taxon>Eukaryota</taxon>
        <taxon>Metazoa</taxon>
        <taxon>Chordata</taxon>
        <taxon>Craniata</taxon>
        <taxon>Vertebrata</taxon>
        <taxon>Euteleostomi</taxon>
        <taxon>Actinopterygii</taxon>
        <taxon>Neopterygii</taxon>
        <taxon>Teleostei</taxon>
        <taxon>Neoteleostei</taxon>
        <taxon>Acanthomorphata</taxon>
        <taxon>Eupercaria</taxon>
        <taxon>Centrarchiformes</taxon>
        <taxon>Terapontoidei</taxon>
        <taxon>Terapontidae</taxon>
        <taxon>Scortum</taxon>
    </lineage>
</organism>
<gene>
    <name evidence="1" type="ORF">L3Q82_016358</name>
</gene>